<feature type="domain" description="ABC transporter" evidence="3">
    <location>
        <begin position="33"/>
        <end position="263"/>
    </location>
</feature>
<keyword evidence="2 4" id="KW-0067">ATP-binding</keyword>
<dbReference type="PANTHER" id="PTHR43582:SF2">
    <property type="entry name" value="LINEARMYCIN RESISTANCE ATP-BINDING PROTEIN LNRL"/>
    <property type="match status" value="1"/>
</dbReference>
<keyword evidence="1" id="KW-0547">Nucleotide-binding</keyword>
<comment type="caution">
    <text evidence="4">The sequence shown here is derived from an EMBL/GenBank/DDBJ whole genome shotgun (WGS) entry which is preliminary data.</text>
</comment>
<name>A0A7J4IXC4_9ARCH</name>
<evidence type="ECO:0000313" key="5">
    <source>
        <dbReference type="EMBL" id="MBS3058861.1"/>
    </source>
</evidence>
<reference evidence="5" key="2">
    <citation type="submission" date="2021-03" db="EMBL/GenBank/DDBJ databases">
        <authorList>
            <person name="Jaffe A."/>
        </authorList>
    </citation>
    <scope>NUCLEOTIDE SEQUENCE</scope>
    <source>
        <strain evidence="5">RIFCSPHIGHO2_01_FULL_GW2011_AR10_43_9</strain>
    </source>
</reference>
<dbReference type="Proteomes" id="UP000577419">
    <property type="component" value="Unassembled WGS sequence"/>
</dbReference>
<dbReference type="PROSITE" id="PS50893">
    <property type="entry name" value="ABC_TRANSPORTER_2"/>
    <property type="match status" value="1"/>
</dbReference>
<reference evidence="4" key="1">
    <citation type="journal article" date="2020" name="bioRxiv">
        <title>A rank-normalized archaeal taxonomy based on genome phylogeny resolves widespread incomplete and uneven classifications.</title>
        <authorList>
            <person name="Rinke C."/>
            <person name="Chuvochina M."/>
            <person name="Mussig A.J."/>
            <person name="Chaumeil P.-A."/>
            <person name="Waite D.W."/>
            <person name="Whitman W.B."/>
            <person name="Parks D.H."/>
            <person name="Hugenholtz P."/>
        </authorList>
    </citation>
    <scope>NUCLEOTIDE SEQUENCE</scope>
    <source>
        <strain evidence="4">UBA10011</strain>
    </source>
</reference>
<dbReference type="Gene3D" id="3.40.50.300">
    <property type="entry name" value="P-loop containing nucleotide triphosphate hydrolases"/>
    <property type="match status" value="1"/>
</dbReference>
<dbReference type="InterPro" id="IPR003593">
    <property type="entry name" value="AAA+_ATPase"/>
</dbReference>
<evidence type="ECO:0000313" key="6">
    <source>
        <dbReference type="Proteomes" id="UP000577419"/>
    </source>
</evidence>
<organism evidence="4 6">
    <name type="scientific">Candidatus Iainarchaeum sp</name>
    <dbReference type="NCBI Taxonomy" id="3101447"/>
    <lineage>
        <taxon>Archaea</taxon>
        <taxon>Candidatus Iainarchaeota</taxon>
        <taxon>Candidatus Iainarchaeia</taxon>
        <taxon>Candidatus Iainarchaeales</taxon>
        <taxon>Candidatus Iainarchaeaceae</taxon>
        <taxon>Candidatus Iainarchaeum</taxon>
    </lineage>
</organism>
<dbReference type="InterPro" id="IPR027417">
    <property type="entry name" value="P-loop_NTPase"/>
</dbReference>
<dbReference type="EMBL" id="JAGVWF010000004">
    <property type="protein sequence ID" value="MBS3058861.1"/>
    <property type="molecule type" value="Genomic_DNA"/>
</dbReference>
<dbReference type="PANTHER" id="PTHR43582">
    <property type="entry name" value="LINEARMYCIN RESISTANCE ATP-BINDING PROTEIN LNRL"/>
    <property type="match status" value="1"/>
</dbReference>
<protein>
    <submittedName>
        <fullName evidence="4">ABC transporter ATP-binding protein</fullName>
    </submittedName>
</protein>
<dbReference type="Proteomes" id="UP000683213">
    <property type="component" value="Unassembled WGS sequence"/>
</dbReference>
<evidence type="ECO:0000256" key="2">
    <source>
        <dbReference type="ARBA" id="ARBA00022840"/>
    </source>
</evidence>
<evidence type="ECO:0000256" key="1">
    <source>
        <dbReference type="ARBA" id="ARBA00022741"/>
    </source>
</evidence>
<evidence type="ECO:0000313" key="4">
    <source>
        <dbReference type="EMBL" id="HIH08905.1"/>
    </source>
</evidence>
<dbReference type="GO" id="GO:0016887">
    <property type="term" value="F:ATP hydrolysis activity"/>
    <property type="evidence" value="ECO:0007669"/>
    <property type="project" value="InterPro"/>
</dbReference>
<accession>A0A7J4IXC4</accession>
<reference evidence="5" key="3">
    <citation type="submission" date="2021-05" db="EMBL/GenBank/DDBJ databases">
        <title>Protein family content uncovers lineage relationships and bacterial pathway maintenance mechanisms in DPANN archaea.</title>
        <authorList>
            <person name="Castelle C.J."/>
            <person name="Meheust R."/>
            <person name="Jaffe A.L."/>
            <person name="Seitz K."/>
            <person name="Gong X."/>
            <person name="Baker B.J."/>
            <person name="Banfield J.F."/>
        </authorList>
    </citation>
    <scope>NUCLEOTIDE SEQUENCE</scope>
    <source>
        <strain evidence="5">RIFCSPHIGHO2_01_FULL_GW2011_AR10_43_9</strain>
    </source>
</reference>
<evidence type="ECO:0000259" key="3">
    <source>
        <dbReference type="PROSITE" id="PS50893"/>
    </source>
</evidence>
<dbReference type="SMART" id="SM00382">
    <property type="entry name" value="AAA"/>
    <property type="match status" value="1"/>
</dbReference>
<dbReference type="SUPFAM" id="SSF52540">
    <property type="entry name" value="P-loop containing nucleoside triphosphate hydrolases"/>
    <property type="match status" value="1"/>
</dbReference>
<proteinExistence type="predicted"/>
<dbReference type="CDD" id="cd03263">
    <property type="entry name" value="ABC_subfamily_A"/>
    <property type="match status" value="1"/>
</dbReference>
<dbReference type="AlphaFoldDB" id="A0A7J4IXC4"/>
<sequence>MPAENAVQAKEAVKGAEAKTQEKRGYAAAAPIVQIRSINKFYGNFQALNDVSLDIMQGEVFGLIGPNGAGKSTLAKIMTGLGKADSGTVNFSGAELTANYDKIKGFIAIVPQETSFFYSFTVEQNLKFFGAMYGLTGAELQKRTDYLIEWLGLSSFRKRQAENLSGGYKRLLNIACSLVNNPKVIFMDEPTVGLDPKVREHFWEKIFELKHQGKTICITTHYMDEAEHLCNRIGLISDGKVLLSGTPQELIASFGGVKVLVVKLNKVPEKIIVDAIKGTLKGSDVNAAGNYLIISLLPERALEKIASITEWLVKEGYEIVSSRIKEPDLEDVFMNVTGQQLRN</sequence>
<gene>
    <name evidence="4" type="ORF">HA237_06085</name>
    <name evidence="5" type="ORF">J4224_00355</name>
</gene>
<dbReference type="InterPro" id="IPR003439">
    <property type="entry name" value="ABC_transporter-like_ATP-bd"/>
</dbReference>
<dbReference type="Pfam" id="PF00005">
    <property type="entry name" value="ABC_tran"/>
    <property type="match status" value="1"/>
</dbReference>
<dbReference type="EMBL" id="DUFG01000030">
    <property type="protein sequence ID" value="HIH08905.1"/>
    <property type="molecule type" value="Genomic_DNA"/>
</dbReference>
<dbReference type="GO" id="GO:0005524">
    <property type="term" value="F:ATP binding"/>
    <property type="evidence" value="ECO:0007669"/>
    <property type="project" value="UniProtKB-KW"/>
</dbReference>